<reference evidence="2 3" key="1">
    <citation type="submission" date="2019-05" db="EMBL/GenBank/DDBJ databases">
        <title>Another draft genome of Portunus trituberculatus and its Hox gene families provides insights of decapod evolution.</title>
        <authorList>
            <person name="Jeong J.-H."/>
            <person name="Song I."/>
            <person name="Kim S."/>
            <person name="Choi T."/>
            <person name="Kim D."/>
            <person name="Ryu S."/>
            <person name="Kim W."/>
        </authorList>
    </citation>
    <scope>NUCLEOTIDE SEQUENCE [LARGE SCALE GENOMIC DNA]</scope>
    <source>
        <tissue evidence="2">Muscle</tissue>
    </source>
</reference>
<evidence type="ECO:0000313" key="2">
    <source>
        <dbReference type="EMBL" id="MPC92731.1"/>
    </source>
</evidence>
<dbReference type="AlphaFoldDB" id="A0A5B7J4J8"/>
<comment type="caution">
    <text evidence="2">The sequence shown here is derived from an EMBL/GenBank/DDBJ whole genome shotgun (WGS) entry which is preliminary data.</text>
</comment>
<evidence type="ECO:0000313" key="3">
    <source>
        <dbReference type="Proteomes" id="UP000324222"/>
    </source>
</evidence>
<evidence type="ECO:0000256" key="1">
    <source>
        <dbReference type="SAM" id="MobiDB-lite"/>
    </source>
</evidence>
<accession>A0A5B7J4J8</accession>
<name>A0A5B7J4J8_PORTR</name>
<organism evidence="2 3">
    <name type="scientific">Portunus trituberculatus</name>
    <name type="common">Swimming crab</name>
    <name type="synonym">Neptunus trituberculatus</name>
    <dbReference type="NCBI Taxonomy" id="210409"/>
    <lineage>
        <taxon>Eukaryota</taxon>
        <taxon>Metazoa</taxon>
        <taxon>Ecdysozoa</taxon>
        <taxon>Arthropoda</taxon>
        <taxon>Crustacea</taxon>
        <taxon>Multicrustacea</taxon>
        <taxon>Malacostraca</taxon>
        <taxon>Eumalacostraca</taxon>
        <taxon>Eucarida</taxon>
        <taxon>Decapoda</taxon>
        <taxon>Pleocyemata</taxon>
        <taxon>Brachyura</taxon>
        <taxon>Eubrachyura</taxon>
        <taxon>Portunoidea</taxon>
        <taxon>Portunidae</taxon>
        <taxon>Portuninae</taxon>
        <taxon>Portunus</taxon>
    </lineage>
</organism>
<protein>
    <submittedName>
        <fullName evidence="2">Uncharacterized protein</fullName>
    </submittedName>
</protein>
<gene>
    <name evidence="2" type="ORF">E2C01_087837</name>
</gene>
<dbReference type="EMBL" id="VSRR010092315">
    <property type="protein sequence ID" value="MPC92731.1"/>
    <property type="molecule type" value="Genomic_DNA"/>
</dbReference>
<proteinExistence type="predicted"/>
<dbReference type="Proteomes" id="UP000324222">
    <property type="component" value="Unassembled WGS sequence"/>
</dbReference>
<sequence length="90" mass="9466">MRCGVGRGAEHKHESCHMVAGSRRSSPTHSGCVVSLAGVGSGGAVMMHTQPMSLARLYCSVSPESNILLLFCFTFSAGVSFRHNGAPNDE</sequence>
<keyword evidence="3" id="KW-1185">Reference proteome</keyword>
<feature type="region of interest" description="Disordered" evidence="1">
    <location>
        <begin position="1"/>
        <end position="29"/>
    </location>
</feature>